<dbReference type="EMBL" id="BAABFO010000005">
    <property type="protein sequence ID" value="GAA4328071.1"/>
    <property type="molecule type" value="Genomic_DNA"/>
</dbReference>
<evidence type="ECO:0000259" key="1">
    <source>
        <dbReference type="PROSITE" id="PS50883"/>
    </source>
</evidence>
<dbReference type="InterPro" id="IPR035919">
    <property type="entry name" value="EAL_sf"/>
</dbReference>
<organism evidence="2 3">
    <name type="scientific">Pigmentiphaga soli</name>
    <dbReference type="NCBI Taxonomy" id="1007095"/>
    <lineage>
        <taxon>Bacteria</taxon>
        <taxon>Pseudomonadati</taxon>
        <taxon>Pseudomonadota</taxon>
        <taxon>Betaproteobacteria</taxon>
        <taxon>Burkholderiales</taxon>
        <taxon>Alcaligenaceae</taxon>
        <taxon>Pigmentiphaga</taxon>
    </lineage>
</organism>
<dbReference type="InterPro" id="IPR029016">
    <property type="entry name" value="GAF-like_dom_sf"/>
</dbReference>
<dbReference type="SMART" id="SM00052">
    <property type="entry name" value="EAL"/>
    <property type="match status" value="1"/>
</dbReference>
<dbReference type="InterPro" id="IPR043128">
    <property type="entry name" value="Rev_trsase/Diguanyl_cyclase"/>
</dbReference>
<dbReference type="Gene3D" id="3.20.20.450">
    <property type="entry name" value="EAL domain"/>
    <property type="match status" value="1"/>
</dbReference>
<dbReference type="SUPFAM" id="SSF141868">
    <property type="entry name" value="EAL domain-like"/>
    <property type="match status" value="1"/>
</dbReference>
<feature type="domain" description="EAL" evidence="1">
    <location>
        <begin position="339"/>
        <end position="593"/>
    </location>
</feature>
<dbReference type="SUPFAM" id="SSF55781">
    <property type="entry name" value="GAF domain-like"/>
    <property type="match status" value="1"/>
</dbReference>
<dbReference type="Pfam" id="PF00563">
    <property type="entry name" value="EAL"/>
    <property type="match status" value="1"/>
</dbReference>
<dbReference type="Proteomes" id="UP001501671">
    <property type="component" value="Unassembled WGS sequence"/>
</dbReference>
<protein>
    <submittedName>
        <fullName evidence="2">EAL domain-containing protein</fullName>
    </submittedName>
</protein>
<evidence type="ECO:0000313" key="3">
    <source>
        <dbReference type="Proteomes" id="UP001501671"/>
    </source>
</evidence>
<dbReference type="PANTHER" id="PTHR33121">
    <property type="entry name" value="CYCLIC DI-GMP PHOSPHODIESTERASE PDEF"/>
    <property type="match status" value="1"/>
</dbReference>
<proteinExistence type="predicted"/>
<sequence length="608" mass="67625">MARAVVPAPMPPNEAERQFRVQQLCLTDSTPDRAFDRIVAMTAEYFEAPIALISILDEQRQWFRASVGLGVRQTPRRDAFCGYTILGRDVLEVPDTAQDERFRDNPLVTGPPGIRFYAGMPLVTEDGLGLGSLCVIDTRPRPPLSARDRSMLRHFAGLAMGRIATLRDRSYIDEPTGLFNRLRLEADVGMALERREHLVVVAADMLSPRFVNDIVNALGYPFFNELMLAMQDRFQSLLPPGCLLYKITPTRFAFLLGPAHRGLEQGLYERILGGFHAPVMCRGIPVRAEVGLGVLPLDAGRRERQDWLRLVVSAANEARDRDIGWTHVEPEIDRAQQRAFALLTGLSRAVATGEQLWLAYQPVIELATGQCTAVEALLRWRHPTLGPIGPGEFIPLAEKTALIRPLSRWVLQRSVEQAAAWRRRGFAFKVAINVSAQDFAGPSYIDLMIELLARHGVDPAGFKLEFTESALMRDPKEVARLLHRAHDAGVTIAIDDFGTGYSNWTYLRDLPASVVKLDQSFVRNLGAGERDRLLARTIIELAGQLGYRVVAEGIETAETLALLRQWGCDEGQGYLIARPMTAEALAQWMDAHRAGGGQALLRKPDALQ</sequence>
<comment type="caution">
    <text evidence="2">The sequence shown here is derived from an EMBL/GenBank/DDBJ whole genome shotgun (WGS) entry which is preliminary data.</text>
</comment>
<dbReference type="SUPFAM" id="SSF55073">
    <property type="entry name" value="Nucleotide cyclase"/>
    <property type="match status" value="1"/>
</dbReference>
<dbReference type="PROSITE" id="PS50883">
    <property type="entry name" value="EAL"/>
    <property type="match status" value="1"/>
</dbReference>
<dbReference type="InterPro" id="IPR001633">
    <property type="entry name" value="EAL_dom"/>
</dbReference>
<evidence type="ECO:0000313" key="2">
    <source>
        <dbReference type="EMBL" id="GAA4328071.1"/>
    </source>
</evidence>
<name>A0ABP8GPR7_9BURK</name>
<dbReference type="Gene3D" id="3.30.70.270">
    <property type="match status" value="1"/>
</dbReference>
<dbReference type="PANTHER" id="PTHR33121:SF19">
    <property type="entry name" value="CYCLIC DI-GMP PHOSPHODIESTERASE PA2567"/>
    <property type="match status" value="1"/>
</dbReference>
<dbReference type="InterPro" id="IPR003018">
    <property type="entry name" value="GAF"/>
</dbReference>
<dbReference type="CDD" id="cd01948">
    <property type="entry name" value="EAL"/>
    <property type="match status" value="1"/>
</dbReference>
<accession>A0ABP8GPR7</accession>
<dbReference type="SMART" id="SM00065">
    <property type="entry name" value="GAF"/>
    <property type="match status" value="1"/>
</dbReference>
<gene>
    <name evidence="2" type="ORF">GCM10023144_13480</name>
</gene>
<keyword evidence="3" id="KW-1185">Reference proteome</keyword>
<dbReference type="Pfam" id="PF01590">
    <property type="entry name" value="GAF"/>
    <property type="match status" value="1"/>
</dbReference>
<dbReference type="InterPro" id="IPR050706">
    <property type="entry name" value="Cyclic-di-GMP_PDE-like"/>
</dbReference>
<dbReference type="Gene3D" id="3.30.450.40">
    <property type="match status" value="1"/>
</dbReference>
<reference evidence="3" key="1">
    <citation type="journal article" date="2019" name="Int. J. Syst. Evol. Microbiol.">
        <title>The Global Catalogue of Microorganisms (GCM) 10K type strain sequencing project: providing services to taxonomists for standard genome sequencing and annotation.</title>
        <authorList>
            <consortium name="The Broad Institute Genomics Platform"/>
            <consortium name="The Broad Institute Genome Sequencing Center for Infectious Disease"/>
            <person name="Wu L."/>
            <person name="Ma J."/>
        </authorList>
    </citation>
    <scope>NUCLEOTIDE SEQUENCE [LARGE SCALE GENOMIC DNA]</scope>
    <source>
        <strain evidence="3">JCM 17666</strain>
    </source>
</reference>
<dbReference type="InterPro" id="IPR029787">
    <property type="entry name" value="Nucleotide_cyclase"/>
</dbReference>